<feature type="domain" description="WSC" evidence="3">
    <location>
        <begin position="30"/>
        <end position="89"/>
    </location>
</feature>
<gene>
    <name evidence="5" type="primary">20202852</name>
    <name evidence="4" type="ORF">HELRODRAFT_169488</name>
</gene>
<dbReference type="OrthoDB" id="6106829at2759"/>
<keyword evidence="1" id="KW-0472">Membrane</keyword>
<evidence type="ECO:0000256" key="1">
    <source>
        <dbReference type="SAM" id="Phobius"/>
    </source>
</evidence>
<dbReference type="GeneID" id="20202852"/>
<keyword evidence="1" id="KW-0812">Transmembrane</keyword>
<dbReference type="RefSeq" id="XP_009013539.1">
    <property type="nucleotide sequence ID" value="XM_009015291.1"/>
</dbReference>
<dbReference type="KEGG" id="hro:HELRODRAFT_169488"/>
<name>T1F202_HELRO</name>
<protein>
    <recommendedName>
        <fullName evidence="3">WSC domain-containing protein</fullName>
    </recommendedName>
</protein>
<reference evidence="6" key="1">
    <citation type="submission" date="2012-12" db="EMBL/GenBank/DDBJ databases">
        <authorList>
            <person name="Hellsten U."/>
            <person name="Grimwood J."/>
            <person name="Chapman J.A."/>
            <person name="Shapiro H."/>
            <person name="Aerts A."/>
            <person name="Otillar R.P."/>
            <person name="Terry A.Y."/>
            <person name="Boore J.L."/>
            <person name="Simakov O."/>
            <person name="Marletaz F."/>
            <person name="Cho S.-J."/>
            <person name="Edsinger-Gonzales E."/>
            <person name="Havlak P."/>
            <person name="Kuo D.-H."/>
            <person name="Larsson T."/>
            <person name="Lv J."/>
            <person name="Arendt D."/>
            <person name="Savage R."/>
            <person name="Osoegawa K."/>
            <person name="de Jong P."/>
            <person name="Lindberg D.R."/>
            <person name="Seaver E.C."/>
            <person name="Weisblat D.A."/>
            <person name="Putnam N.H."/>
            <person name="Grigoriev I.V."/>
            <person name="Rokhsar D.S."/>
        </authorList>
    </citation>
    <scope>NUCLEOTIDE SEQUENCE</scope>
</reference>
<keyword evidence="1" id="KW-1133">Transmembrane helix</keyword>
<keyword evidence="2" id="KW-0732">Signal</keyword>
<dbReference type="HOGENOM" id="CLU_567760_0_0_1"/>
<dbReference type="InParanoid" id="T1F202"/>
<dbReference type="EnsemblMetazoa" id="HelroT169488">
    <property type="protein sequence ID" value="HelroP169488"/>
    <property type="gene ID" value="HelroG169488"/>
</dbReference>
<evidence type="ECO:0000313" key="5">
    <source>
        <dbReference type="EnsemblMetazoa" id="HelroP169488"/>
    </source>
</evidence>
<reference evidence="4 6" key="2">
    <citation type="journal article" date="2013" name="Nature">
        <title>Insights into bilaterian evolution from three spiralian genomes.</title>
        <authorList>
            <person name="Simakov O."/>
            <person name="Marletaz F."/>
            <person name="Cho S.J."/>
            <person name="Edsinger-Gonzales E."/>
            <person name="Havlak P."/>
            <person name="Hellsten U."/>
            <person name="Kuo D.H."/>
            <person name="Larsson T."/>
            <person name="Lv J."/>
            <person name="Arendt D."/>
            <person name="Savage R."/>
            <person name="Osoegawa K."/>
            <person name="de Jong P."/>
            <person name="Grimwood J."/>
            <person name="Chapman J.A."/>
            <person name="Shapiro H."/>
            <person name="Aerts A."/>
            <person name="Otillar R.P."/>
            <person name="Terry A.Y."/>
            <person name="Boore J.L."/>
            <person name="Grigoriev I.V."/>
            <person name="Lindberg D.R."/>
            <person name="Seaver E.C."/>
            <person name="Weisblat D.A."/>
            <person name="Putnam N.H."/>
            <person name="Rokhsar D.S."/>
        </authorList>
    </citation>
    <scope>NUCLEOTIDE SEQUENCE</scope>
</reference>
<dbReference type="SUPFAM" id="SSF56436">
    <property type="entry name" value="C-type lectin-like"/>
    <property type="match status" value="1"/>
</dbReference>
<dbReference type="EMBL" id="KB096080">
    <property type="protein sequence ID" value="ESO08609.1"/>
    <property type="molecule type" value="Genomic_DNA"/>
</dbReference>
<evidence type="ECO:0000313" key="6">
    <source>
        <dbReference type="Proteomes" id="UP000015101"/>
    </source>
</evidence>
<keyword evidence="6" id="KW-1185">Reference proteome</keyword>
<dbReference type="InterPro" id="IPR016187">
    <property type="entry name" value="CTDL_fold"/>
</dbReference>
<dbReference type="AlphaFoldDB" id="T1F202"/>
<dbReference type="Gene3D" id="3.10.100.10">
    <property type="entry name" value="Mannose-Binding Protein A, subunit A"/>
    <property type="match status" value="1"/>
</dbReference>
<organism evidence="5 6">
    <name type="scientific">Helobdella robusta</name>
    <name type="common">Californian leech</name>
    <dbReference type="NCBI Taxonomy" id="6412"/>
    <lineage>
        <taxon>Eukaryota</taxon>
        <taxon>Metazoa</taxon>
        <taxon>Spiralia</taxon>
        <taxon>Lophotrochozoa</taxon>
        <taxon>Annelida</taxon>
        <taxon>Clitellata</taxon>
        <taxon>Hirudinea</taxon>
        <taxon>Rhynchobdellida</taxon>
        <taxon>Glossiphoniidae</taxon>
        <taxon>Helobdella</taxon>
    </lineage>
</organism>
<dbReference type="Pfam" id="PF01822">
    <property type="entry name" value="WSC"/>
    <property type="match status" value="1"/>
</dbReference>
<feature type="transmembrane region" description="Helical" evidence="1">
    <location>
        <begin position="209"/>
        <end position="236"/>
    </location>
</feature>
<dbReference type="InterPro" id="IPR002889">
    <property type="entry name" value="WSC_carb-bd"/>
</dbReference>
<evidence type="ECO:0000259" key="3">
    <source>
        <dbReference type="Pfam" id="PF01822"/>
    </source>
</evidence>
<feature type="chain" id="PRO_5010980180" description="WSC domain-containing protein" evidence="2">
    <location>
        <begin position="26"/>
        <end position="481"/>
    </location>
</feature>
<dbReference type="CTD" id="20202852"/>
<proteinExistence type="predicted"/>
<dbReference type="EMBL" id="AMQM01003292">
    <property type="status" value="NOT_ANNOTATED_CDS"/>
    <property type="molecule type" value="Genomic_DNA"/>
</dbReference>
<dbReference type="CDD" id="cd00037">
    <property type="entry name" value="CLECT"/>
    <property type="match status" value="1"/>
</dbReference>
<dbReference type="InterPro" id="IPR016186">
    <property type="entry name" value="C-type_lectin-like/link_sf"/>
</dbReference>
<sequence length="481" mass="54837">MIFFRGKRFLYRVILLHVLFVQVNNTKYKYLGCYTASRDGVGDLSGMSWYQKDFKVENCIGSCQSKGYPYAGGQLGATCSCGSTYGQLGKSIYQTLNYSRIYKFYNDAKIFDEARKTCVISNGEIPSLDTSDKTSALLLAVQDATANSYNNSLFVWLGLKRRLIGQSLEWTDAYLKDYDLTSSDSGNQTGDQQQDSSSNDILDSASDPIVLYIVLPLFALCYGGSCVAFCAYKIYINCFDIRKKKKPQKIEVSKVTTETIRRKMSTIYRDYKLDDLEPCCSSSLTDAPLISKKSVDYLAPPMHTPFSKSFTKSFAEFQPHKYFGSVSKEDKLENEQISKISKSAFFNPKRLTKLKIGMIDDVIKSSSGFNTEKNFKEQHPNSSKARDESLFMHDYLKQQERSQLEKHLKKSKFPKSTEKNVSDVAKHQLMAPGQWEQDSFAQQKEQQHLIPQNEGVAISEILKNKMKRQMVLKKLRIFEKK</sequence>
<evidence type="ECO:0000313" key="4">
    <source>
        <dbReference type="EMBL" id="ESO08609.1"/>
    </source>
</evidence>
<accession>T1F202</accession>
<evidence type="ECO:0000256" key="2">
    <source>
        <dbReference type="SAM" id="SignalP"/>
    </source>
</evidence>
<feature type="signal peptide" evidence="2">
    <location>
        <begin position="1"/>
        <end position="25"/>
    </location>
</feature>
<reference evidence="5" key="3">
    <citation type="submission" date="2015-06" db="UniProtKB">
        <authorList>
            <consortium name="EnsemblMetazoa"/>
        </authorList>
    </citation>
    <scope>IDENTIFICATION</scope>
</reference>
<dbReference type="Proteomes" id="UP000015101">
    <property type="component" value="Unassembled WGS sequence"/>
</dbReference>